<protein>
    <submittedName>
        <fullName evidence="9">Uncharacterized protein</fullName>
    </submittedName>
</protein>
<name>A0A226DTF4_FOLCA</name>
<keyword evidence="10" id="KW-1185">Reference proteome</keyword>
<dbReference type="PANTHER" id="PTHR42643:SF36">
    <property type="entry name" value="IONOTROPIC RECEPTOR 84A"/>
    <property type="match status" value="1"/>
</dbReference>
<comment type="subcellular location">
    <subcellularLocation>
        <location evidence="1">Cell membrane</location>
        <topology evidence="1">Multi-pass membrane protein</topology>
    </subcellularLocation>
</comment>
<proteinExistence type="predicted"/>
<dbReference type="PANTHER" id="PTHR42643">
    <property type="entry name" value="IONOTROPIC RECEPTOR 20A-RELATED"/>
    <property type="match status" value="1"/>
</dbReference>
<keyword evidence="7" id="KW-0325">Glycoprotein</keyword>
<gene>
    <name evidence="9" type="ORF">Fcan01_17064</name>
</gene>
<accession>A0A226DTF4</accession>
<feature type="transmembrane region" description="Helical" evidence="8">
    <location>
        <begin position="634"/>
        <end position="658"/>
    </location>
</feature>
<dbReference type="AlphaFoldDB" id="A0A226DTF4"/>
<keyword evidence="6" id="KW-0675">Receptor</keyword>
<dbReference type="InterPro" id="IPR052192">
    <property type="entry name" value="Insect_Ionotropic_Sensory_Rcpt"/>
</dbReference>
<evidence type="ECO:0000256" key="1">
    <source>
        <dbReference type="ARBA" id="ARBA00004651"/>
    </source>
</evidence>
<keyword evidence="4 8" id="KW-1133">Transmembrane helix</keyword>
<comment type="caution">
    <text evidence="9">The sequence shown here is derived from an EMBL/GenBank/DDBJ whole genome shotgun (WGS) entry which is preliminary data.</text>
</comment>
<sequence>MFTRFYILASFSFISFFDNCEIHFIHQKLLGDDNANKHFGAIRNKNLYTPLTIQLKYLNGGQYNVNHSQEQLYSPPGKSGRIKVTFMNLIISISDSEHDRLHHPPPPHYQLSTATRATNPNYAFILVTFPIPKEYYLNYAAETSQAILVFVNLSNPKEVVLPCIVCTSESLIPVISIPSLSDLATLWETTNTKNLQGGVMLNLLRSKTPGQICGFSLGQFNVTDNTVDCTLKLLSESYNFTLFPTTLLAMDQIDGKKVIIGKMDFRFVFNEELLAQIESEQLLIYDVELEVIDFVIVTQFPHAENSICGVFTPFEVDIWLSIMISCVGISLILQFQGKGLPNNFSAMRSVQDFIMVHSILLGQAIADEIIRKVKNKQVSRPLLAVWFFVCYILMENLYQGSIYSDLTVMYPPQVPKTARELVASNMTIITTTPMLTHSITLKGPEITSLLKTSIIPEVQKKNFGESYNNFINKLNSKMEYIHGGNGLMSMIKNMSNSLIIGSNETSKWITTKGTFAIMDMVQYLELYVDSLHIFGKRLVIQNNPDAAFRFCVVAYGRRNFISPEIQAFLRRLAETGILVRFSFLEKSNYKMQFIKQLGAETYSRFVAKLSSNFKMVTTYHESGIQFYDEQALGALSYVLALCSVIVSIATVIFVWELVSGYAKVRKKY</sequence>
<evidence type="ECO:0000256" key="6">
    <source>
        <dbReference type="ARBA" id="ARBA00023170"/>
    </source>
</evidence>
<evidence type="ECO:0000256" key="5">
    <source>
        <dbReference type="ARBA" id="ARBA00023136"/>
    </source>
</evidence>
<dbReference type="Proteomes" id="UP000198287">
    <property type="component" value="Unassembled WGS sequence"/>
</dbReference>
<dbReference type="GO" id="GO:0005886">
    <property type="term" value="C:plasma membrane"/>
    <property type="evidence" value="ECO:0007669"/>
    <property type="project" value="UniProtKB-SubCell"/>
</dbReference>
<evidence type="ECO:0000313" key="9">
    <source>
        <dbReference type="EMBL" id="OXA48308.1"/>
    </source>
</evidence>
<dbReference type="EMBL" id="LNIX01000012">
    <property type="protein sequence ID" value="OXA48308.1"/>
    <property type="molecule type" value="Genomic_DNA"/>
</dbReference>
<evidence type="ECO:0000256" key="3">
    <source>
        <dbReference type="ARBA" id="ARBA00022692"/>
    </source>
</evidence>
<organism evidence="9 10">
    <name type="scientific">Folsomia candida</name>
    <name type="common">Springtail</name>
    <dbReference type="NCBI Taxonomy" id="158441"/>
    <lineage>
        <taxon>Eukaryota</taxon>
        <taxon>Metazoa</taxon>
        <taxon>Ecdysozoa</taxon>
        <taxon>Arthropoda</taxon>
        <taxon>Hexapoda</taxon>
        <taxon>Collembola</taxon>
        <taxon>Entomobryomorpha</taxon>
        <taxon>Isotomoidea</taxon>
        <taxon>Isotomidae</taxon>
        <taxon>Proisotominae</taxon>
        <taxon>Folsomia</taxon>
    </lineage>
</organism>
<evidence type="ECO:0000313" key="10">
    <source>
        <dbReference type="Proteomes" id="UP000198287"/>
    </source>
</evidence>
<keyword evidence="3 8" id="KW-0812">Transmembrane</keyword>
<reference evidence="9 10" key="1">
    <citation type="submission" date="2015-12" db="EMBL/GenBank/DDBJ databases">
        <title>The genome of Folsomia candida.</title>
        <authorList>
            <person name="Faddeeva A."/>
            <person name="Derks M.F."/>
            <person name="Anvar Y."/>
            <person name="Smit S."/>
            <person name="Van Straalen N."/>
            <person name="Roelofs D."/>
        </authorList>
    </citation>
    <scope>NUCLEOTIDE SEQUENCE [LARGE SCALE GENOMIC DNA]</scope>
    <source>
        <strain evidence="9 10">VU population</strain>
        <tissue evidence="9">Whole body</tissue>
    </source>
</reference>
<keyword evidence="5 8" id="KW-0472">Membrane</keyword>
<evidence type="ECO:0000256" key="7">
    <source>
        <dbReference type="ARBA" id="ARBA00023180"/>
    </source>
</evidence>
<keyword evidence="2" id="KW-1003">Cell membrane</keyword>
<evidence type="ECO:0000256" key="2">
    <source>
        <dbReference type="ARBA" id="ARBA00022475"/>
    </source>
</evidence>
<evidence type="ECO:0000256" key="8">
    <source>
        <dbReference type="SAM" id="Phobius"/>
    </source>
</evidence>
<evidence type="ECO:0000256" key="4">
    <source>
        <dbReference type="ARBA" id="ARBA00022989"/>
    </source>
</evidence>